<keyword evidence="2" id="KW-1185">Reference proteome</keyword>
<organism evidence="1 2">
    <name type="scientific">Danionella cerebrum</name>
    <dbReference type="NCBI Taxonomy" id="2873325"/>
    <lineage>
        <taxon>Eukaryota</taxon>
        <taxon>Metazoa</taxon>
        <taxon>Chordata</taxon>
        <taxon>Craniata</taxon>
        <taxon>Vertebrata</taxon>
        <taxon>Euteleostomi</taxon>
        <taxon>Actinopterygii</taxon>
        <taxon>Neopterygii</taxon>
        <taxon>Teleostei</taxon>
        <taxon>Ostariophysi</taxon>
        <taxon>Cypriniformes</taxon>
        <taxon>Danionidae</taxon>
        <taxon>Danioninae</taxon>
        <taxon>Danionella</taxon>
    </lineage>
</organism>
<dbReference type="EMBL" id="SRMA01026802">
    <property type="protein sequence ID" value="TRY68136.1"/>
    <property type="molecule type" value="Genomic_DNA"/>
</dbReference>
<sequence length="314" mass="36826">MEKEISTSLNKILIDYLQNGYGESMGEETFIMVYINVIQCLNAVLQKSKQLSYSLIYVNAEKQQLKSKRLHTNSANLFRVISNCKQLRIFAIGLNESEDLKKIIFMLEQMENHMVSVIQEMMKHLAQKHLRQYFKGVDKQISELKDEIEKHFASLSQSDEEIQKIFLNLANDCVSQVYLDYLLQNRFTDLEKIRGKVEERMITDAAYLHHPNLKGSDVPENQLLKRMSEVLSTADVETLKQICYKLFQDFPNESRLYVKRLLRWRNALSKQQVTDVMSSTEDVWIQPHVVHSGHSSSKKQVYFCVLRTMFFKHE</sequence>
<dbReference type="STRING" id="623744.A0A553NRS0"/>
<gene>
    <name evidence="1" type="ORF">DNTS_030017</name>
</gene>
<proteinExistence type="predicted"/>
<protein>
    <submittedName>
        <fullName evidence="1">Uncharacterized protein</fullName>
    </submittedName>
</protein>
<comment type="caution">
    <text evidence="1">The sequence shown here is derived from an EMBL/GenBank/DDBJ whole genome shotgun (WGS) entry which is preliminary data.</text>
</comment>
<reference evidence="1 2" key="1">
    <citation type="journal article" date="2019" name="Sci. Data">
        <title>Hybrid genome assembly and annotation of Danionella translucida.</title>
        <authorList>
            <person name="Kadobianskyi M."/>
            <person name="Schulze L."/>
            <person name="Schuelke M."/>
            <person name="Judkewitz B."/>
        </authorList>
    </citation>
    <scope>NUCLEOTIDE SEQUENCE [LARGE SCALE GENOMIC DNA]</scope>
    <source>
        <strain evidence="1 2">Bolton</strain>
    </source>
</reference>
<dbReference type="AlphaFoldDB" id="A0A553NRS0"/>
<dbReference type="OrthoDB" id="8806573at2759"/>
<evidence type="ECO:0000313" key="1">
    <source>
        <dbReference type="EMBL" id="TRY68136.1"/>
    </source>
</evidence>
<dbReference type="Proteomes" id="UP000316079">
    <property type="component" value="Unassembled WGS sequence"/>
</dbReference>
<accession>A0A553NRS0</accession>
<evidence type="ECO:0000313" key="2">
    <source>
        <dbReference type="Proteomes" id="UP000316079"/>
    </source>
</evidence>
<name>A0A553NRS0_9TELE</name>